<dbReference type="InterPro" id="IPR016220">
    <property type="entry name" value="Me-P-triester_DNA_alkyl-Trfase"/>
</dbReference>
<keyword evidence="6" id="KW-0804">Transcription</keyword>
<proteinExistence type="predicted"/>
<dbReference type="InterPro" id="IPR018060">
    <property type="entry name" value="HTH_AraC"/>
</dbReference>
<keyword evidence="2" id="KW-0489">Methyltransferase</keyword>
<dbReference type="InterPro" id="IPR009057">
    <property type="entry name" value="Homeodomain-like_sf"/>
</dbReference>
<dbReference type="GO" id="GO:0006281">
    <property type="term" value="P:DNA repair"/>
    <property type="evidence" value="ECO:0007669"/>
    <property type="project" value="InterPro"/>
</dbReference>
<evidence type="ECO:0000256" key="5">
    <source>
        <dbReference type="ARBA" id="ARBA00023159"/>
    </source>
</evidence>
<dbReference type="PRINTS" id="PR00032">
    <property type="entry name" value="HTHARAC"/>
</dbReference>
<reference evidence="7 8" key="1">
    <citation type="submission" date="2016-10" db="EMBL/GenBank/DDBJ databases">
        <title>The whole genome sequencing and assembly of L. cotyniformis subsp. torquens DSM 20004 strain.</title>
        <authorList>
            <person name="Park M.-K."/>
            <person name="Lee Y.-J."/>
            <person name="Yi H."/>
            <person name="Bahn Y.-S."/>
            <person name="Kim J.F."/>
            <person name="Lee D.-W."/>
        </authorList>
    </citation>
    <scope>NUCLEOTIDE SEQUENCE [LARGE SCALE GENOMIC DNA]</scope>
    <source>
        <strain evidence="7 8">DSM 20004</strain>
    </source>
</reference>
<dbReference type="PANTHER" id="PTHR43280:SF28">
    <property type="entry name" value="HTH-TYPE TRANSCRIPTIONAL ACTIVATOR RHAS"/>
    <property type="match status" value="1"/>
</dbReference>
<keyword evidence="8" id="KW-1185">Reference proteome</keyword>
<organism evidence="7 8">
    <name type="scientific">Loigolactobacillus coryniformis subsp. torquens DSM 20004 = KCTC 3535</name>
    <dbReference type="NCBI Taxonomy" id="1423822"/>
    <lineage>
        <taxon>Bacteria</taxon>
        <taxon>Bacillati</taxon>
        <taxon>Bacillota</taxon>
        <taxon>Bacilli</taxon>
        <taxon>Lactobacillales</taxon>
        <taxon>Lactobacillaceae</taxon>
        <taxon>Loigolactobacillus</taxon>
    </lineage>
</organism>
<dbReference type="EMBL" id="CP017697">
    <property type="protein sequence ID" value="ATO44103.1"/>
    <property type="molecule type" value="Genomic_DNA"/>
</dbReference>
<name>A0A2D1KPQ7_9LACO</name>
<dbReference type="RefSeq" id="WP_010014358.1">
    <property type="nucleotide sequence ID" value="NZ_AEOS01000288.1"/>
</dbReference>
<dbReference type="GO" id="GO:0032259">
    <property type="term" value="P:methylation"/>
    <property type="evidence" value="ECO:0007669"/>
    <property type="project" value="UniProtKB-KW"/>
</dbReference>
<dbReference type="InterPro" id="IPR020449">
    <property type="entry name" value="Tscrpt_reg_AraC-type_HTH"/>
</dbReference>
<gene>
    <name evidence="7" type="ORF">LC20004_09305</name>
</gene>
<dbReference type="InterPro" id="IPR004026">
    <property type="entry name" value="Ada_DNA_repair_Zn-bd"/>
</dbReference>
<dbReference type="SMART" id="SM00342">
    <property type="entry name" value="HTH_ARAC"/>
    <property type="match status" value="1"/>
</dbReference>
<dbReference type="SUPFAM" id="SSF57884">
    <property type="entry name" value="Ada DNA repair protein, N-terminal domain (N-Ada 10)"/>
    <property type="match status" value="1"/>
</dbReference>
<evidence type="ECO:0000256" key="1">
    <source>
        <dbReference type="ARBA" id="ARBA00001947"/>
    </source>
</evidence>
<evidence type="ECO:0000313" key="8">
    <source>
        <dbReference type="Proteomes" id="UP000223559"/>
    </source>
</evidence>
<dbReference type="Gene3D" id="1.10.10.60">
    <property type="entry name" value="Homeodomain-like"/>
    <property type="match status" value="2"/>
</dbReference>
<evidence type="ECO:0000256" key="3">
    <source>
        <dbReference type="ARBA" id="ARBA00023015"/>
    </source>
</evidence>
<dbReference type="InterPro" id="IPR035451">
    <property type="entry name" value="Ada-like_dom_sf"/>
</dbReference>
<dbReference type="Proteomes" id="UP000223559">
    <property type="component" value="Chromosome"/>
</dbReference>
<dbReference type="GO" id="GO:0003700">
    <property type="term" value="F:DNA-binding transcription factor activity"/>
    <property type="evidence" value="ECO:0007669"/>
    <property type="project" value="InterPro"/>
</dbReference>
<dbReference type="PANTHER" id="PTHR43280">
    <property type="entry name" value="ARAC-FAMILY TRANSCRIPTIONAL REGULATOR"/>
    <property type="match status" value="1"/>
</dbReference>
<comment type="cofactor">
    <cofactor evidence="1">
        <name>Zn(2+)</name>
        <dbReference type="ChEBI" id="CHEBI:29105"/>
    </cofactor>
</comment>
<keyword evidence="5" id="KW-0010">Activator</keyword>
<dbReference type="PROSITE" id="PS01124">
    <property type="entry name" value="HTH_ARAC_FAMILY_2"/>
    <property type="match status" value="1"/>
</dbReference>
<evidence type="ECO:0000256" key="6">
    <source>
        <dbReference type="ARBA" id="ARBA00023163"/>
    </source>
</evidence>
<keyword evidence="4" id="KW-0238">DNA-binding</keyword>
<keyword evidence="3" id="KW-0805">Transcription regulation</keyword>
<dbReference type="Gene3D" id="3.40.10.10">
    <property type="entry name" value="DNA Methylphosphotriester Repair Domain"/>
    <property type="match status" value="1"/>
</dbReference>
<dbReference type="OrthoDB" id="9802228at2"/>
<evidence type="ECO:0000256" key="2">
    <source>
        <dbReference type="ARBA" id="ARBA00022603"/>
    </source>
</evidence>
<dbReference type="GO" id="GO:0008168">
    <property type="term" value="F:methyltransferase activity"/>
    <property type="evidence" value="ECO:0007669"/>
    <property type="project" value="UniProtKB-KW"/>
</dbReference>
<dbReference type="GO" id="GO:0008270">
    <property type="term" value="F:zinc ion binding"/>
    <property type="evidence" value="ECO:0007669"/>
    <property type="project" value="InterPro"/>
</dbReference>
<dbReference type="SUPFAM" id="SSF46689">
    <property type="entry name" value="Homeodomain-like"/>
    <property type="match status" value="2"/>
</dbReference>
<dbReference type="Pfam" id="PF12833">
    <property type="entry name" value="HTH_18"/>
    <property type="match status" value="1"/>
</dbReference>
<evidence type="ECO:0000256" key="4">
    <source>
        <dbReference type="ARBA" id="ARBA00023125"/>
    </source>
</evidence>
<dbReference type="Pfam" id="PF02805">
    <property type="entry name" value="Ada_Zn_binding"/>
    <property type="match status" value="1"/>
</dbReference>
<sequence>MTHYRLSAKRWHAIQTNDHRADGQFFYAVASTGIFCRPSCASRLPQRQNVRIFKTSAEALAAGFRPCKHCTPTGQPLSDAAWSAEIKQIIERHYANELNLNELAQLAHGAPYYLHHKFTAVTGQTPQQYLTQVRLAHARHFLTTTTLSISTIAQRCGWPNANYFSTLFKRKTGISPRQYREKKATHATHD</sequence>
<protein>
    <submittedName>
        <fullName evidence="7">AraC family transcriptional regulator</fullName>
    </submittedName>
</protein>
<keyword evidence="2" id="KW-0808">Transferase</keyword>
<dbReference type="AlphaFoldDB" id="A0A2D1KPQ7"/>
<dbReference type="GO" id="GO:0043565">
    <property type="term" value="F:sequence-specific DNA binding"/>
    <property type="evidence" value="ECO:0007669"/>
    <property type="project" value="InterPro"/>
</dbReference>
<accession>A0A2D1KPQ7</accession>
<dbReference type="KEGG" id="lcy:LC20004_09305"/>
<dbReference type="PIRSF" id="PIRSF000408">
    <property type="entry name" value="Alkyltransferas_AdaA"/>
    <property type="match status" value="1"/>
</dbReference>
<evidence type="ECO:0000313" key="7">
    <source>
        <dbReference type="EMBL" id="ATO44103.1"/>
    </source>
</evidence>